<protein>
    <recommendedName>
        <fullName evidence="4">DUF2147 domain-containing protein</fullName>
    </recommendedName>
</protein>
<accession>A0ABV7SRJ4</accession>
<organism evidence="2 3">
    <name type="scientific">Sphingomonas hylomeconis</name>
    <dbReference type="NCBI Taxonomy" id="1395958"/>
    <lineage>
        <taxon>Bacteria</taxon>
        <taxon>Pseudomonadati</taxon>
        <taxon>Pseudomonadota</taxon>
        <taxon>Alphaproteobacteria</taxon>
        <taxon>Sphingomonadales</taxon>
        <taxon>Sphingomonadaceae</taxon>
        <taxon>Sphingomonas</taxon>
    </lineage>
</organism>
<name>A0ABV7SRJ4_9SPHN</name>
<reference evidence="3" key="1">
    <citation type="journal article" date="2019" name="Int. J. Syst. Evol. Microbiol.">
        <title>The Global Catalogue of Microorganisms (GCM) 10K type strain sequencing project: providing services to taxonomists for standard genome sequencing and annotation.</title>
        <authorList>
            <consortium name="The Broad Institute Genomics Platform"/>
            <consortium name="The Broad Institute Genome Sequencing Center for Infectious Disease"/>
            <person name="Wu L."/>
            <person name="Ma J."/>
        </authorList>
    </citation>
    <scope>NUCLEOTIDE SEQUENCE [LARGE SCALE GENOMIC DNA]</scope>
    <source>
        <strain evidence="3">KCTC 42739</strain>
    </source>
</reference>
<dbReference type="Proteomes" id="UP001595713">
    <property type="component" value="Unassembled WGS sequence"/>
</dbReference>
<evidence type="ECO:0000313" key="3">
    <source>
        <dbReference type="Proteomes" id="UP001595713"/>
    </source>
</evidence>
<evidence type="ECO:0000313" key="2">
    <source>
        <dbReference type="EMBL" id="MFC3579406.1"/>
    </source>
</evidence>
<evidence type="ECO:0000256" key="1">
    <source>
        <dbReference type="SAM" id="MobiDB-lite"/>
    </source>
</evidence>
<gene>
    <name evidence="2" type="ORF">ACFONA_04450</name>
</gene>
<feature type="region of interest" description="Disordered" evidence="1">
    <location>
        <begin position="132"/>
        <end position="152"/>
    </location>
</feature>
<keyword evidence="3" id="KW-1185">Reference proteome</keyword>
<comment type="caution">
    <text evidence="2">The sequence shown here is derived from an EMBL/GenBank/DDBJ whole genome shotgun (WGS) entry which is preliminary data.</text>
</comment>
<sequence length="152" mass="15866">MILLILAAQAATIVSTKPQAQSWSILESVPNEPCVLKPEDAADAAETPAAKQGDVIVCARPVPSQKLPYPDEVVSDGPVPSNRDLTGRGALAADDAPCATRMEGCTVGFGPPIVPMVMGMVDVAKRAFAKKPDKTGRVPIQLDEAPTGRLLP</sequence>
<dbReference type="RefSeq" id="WP_261295626.1">
    <property type="nucleotide sequence ID" value="NZ_JANQBK010000017.1"/>
</dbReference>
<feature type="region of interest" description="Disordered" evidence="1">
    <location>
        <begin position="68"/>
        <end position="88"/>
    </location>
</feature>
<evidence type="ECO:0008006" key="4">
    <source>
        <dbReference type="Google" id="ProtNLM"/>
    </source>
</evidence>
<dbReference type="EMBL" id="JBHRXP010000002">
    <property type="protein sequence ID" value="MFC3579406.1"/>
    <property type="molecule type" value="Genomic_DNA"/>
</dbReference>
<proteinExistence type="predicted"/>